<name>A0A5B8V1M2_9SPHI</name>
<evidence type="ECO:0008006" key="3">
    <source>
        <dbReference type="Google" id="ProtNLM"/>
    </source>
</evidence>
<sequence>METTQTQLLFFNHIKSKIPPHLSLVEEIAETLNISNDSAYRRIRGEKPLSLDETHLLSSKYNISLDELLQVNSKTIIFSDDRVDFSHGFGNFLRFVAGNLALFNKLQNPVMYYYSKDLPIFHFMPFPELAAFKFFFWKRTVIGYPELARQKFTGGENDPESNELAKKIDELFVTLPSTDIFNEESVNVTLSQIEMYKQANVFADNDILLKIYAQLEQLIDHLEQQLEFGRKFFYGKSDAAHYAPYDAYINESLIGDNTVYVQSDNRRITFINHNGLNYMSTQAPDFCEFTYKHLQNVIRKSTHISVVGEKQRSIFFNTIRNKIAERKKGLIWIGMALLSWSGTVGCDWVDCLC</sequence>
<dbReference type="EMBL" id="CP042436">
    <property type="protein sequence ID" value="QEC65152.1"/>
    <property type="molecule type" value="Genomic_DNA"/>
</dbReference>
<dbReference type="KEGG" id="mgin:FRZ54_22125"/>
<dbReference type="AlphaFoldDB" id="A0A5B8V1M2"/>
<evidence type="ECO:0000313" key="1">
    <source>
        <dbReference type="EMBL" id="QEC65152.1"/>
    </source>
</evidence>
<protein>
    <recommendedName>
        <fullName evidence="3">Transcription regulator BetR N-terminal domain-containing protein</fullName>
    </recommendedName>
</protein>
<evidence type="ECO:0000313" key="2">
    <source>
        <dbReference type="Proteomes" id="UP000321479"/>
    </source>
</evidence>
<organism evidence="1 2">
    <name type="scientific">Mucilaginibacter ginsenosidivorans</name>
    <dbReference type="NCBI Taxonomy" id="398053"/>
    <lineage>
        <taxon>Bacteria</taxon>
        <taxon>Pseudomonadati</taxon>
        <taxon>Bacteroidota</taxon>
        <taxon>Sphingobacteriia</taxon>
        <taxon>Sphingobacteriales</taxon>
        <taxon>Sphingobacteriaceae</taxon>
        <taxon>Mucilaginibacter</taxon>
    </lineage>
</organism>
<accession>A0A5B8V1M2</accession>
<dbReference type="Proteomes" id="UP000321479">
    <property type="component" value="Chromosome"/>
</dbReference>
<dbReference type="OrthoDB" id="1098026at2"/>
<dbReference type="RefSeq" id="WP_147033983.1">
    <property type="nucleotide sequence ID" value="NZ_CP042436.1"/>
</dbReference>
<keyword evidence="2" id="KW-1185">Reference proteome</keyword>
<proteinExistence type="predicted"/>
<gene>
    <name evidence="1" type="ORF">FRZ54_22125</name>
</gene>
<reference evidence="1 2" key="1">
    <citation type="journal article" date="2017" name="Curr. Microbiol.">
        <title>Mucilaginibacter ginsenosidivorans sp. nov., Isolated from Soil of Ginseng Field.</title>
        <authorList>
            <person name="Kim M.M."/>
            <person name="Siddiqi M.Z."/>
            <person name="Im W.T."/>
        </authorList>
    </citation>
    <scope>NUCLEOTIDE SEQUENCE [LARGE SCALE GENOMIC DNA]</scope>
    <source>
        <strain evidence="1 2">Gsoil 3017</strain>
    </source>
</reference>